<name>A0A4R3JUJ3_9PROT</name>
<dbReference type="Proteomes" id="UP000295135">
    <property type="component" value="Unassembled WGS sequence"/>
</dbReference>
<dbReference type="GO" id="GO:0030428">
    <property type="term" value="C:cell septum"/>
    <property type="evidence" value="ECO:0007669"/>
    <property type="project" value="TreeGrafter"/>
</dbReference>
<dbReference type="GO" id="GO:0042834">
    <property type="term" value="F:peptidoglycan binding"/>
    <property type="evidence" value="ECO:0007669"/>
    <property type="project" value="InterPro"/>
</dbReference>
<comment type="caution">
    <text evidence="4">The sequence shown here is derived from an EMBL/GenBank/DDBJ whole genome shotgun (WGS) entry which is preliminary data.</text>
</comment>
<accession>A0A4R3JUJ3</accession>
<keyword evidence="2" id="KW-1133">Transmembrane helix</keyword>
<evidence type="ECO:0000313" key="5">
    <source>
        <dbReference type="Proteomes" id="UP000295135"/>
    </source>
</evidence>
<dbReference type="PROSITE" id="PS51724">
    <property type="entry name" value="SPOR"/>
    <property type="match status" value="1"/>
</dbReference>
<dbReference type="Pfam" id="PF05036">
    <property type="entry name" value="SPOR"/>
    <property type="match status" value="1"/>
</dbReference>
<evidence type="ECO:0000259" key="3">
    <source>
        <dbReference type="PROSITE" id="PS51724"/>
    </source>
</evidence>
<dbReference type="AlphaFoldDB" id="A0A4R3JUJ3"/>
<evidence type="ECO:0000256" key="2">
    <source>
        <dbReference type="SAM" id="Phobius"/>
    </source>
</evidence>
<feature type="domain" description="SPOR" evidence="3">
    <location>
        <begin position="128"/>
        <end position="197"/>
    </location>
</feature>
<dbReference type="RefSeq" id="WP_197721826.1">
    <property type="nucleotide sequence ID" value="NZ_AP018721.1"/>
</dbReference>
<dbReference type="PANTHER" id="PTHR38687:SF1">
    <property type="entry name" value="CELL DIVISION PROTEIN DEDD"/>
    <property type="match status" value="1"/>
</dbReference>
<feature type="compositionally biased region" description="Pro residues" evidence="1">
    <location>
        <begin position="49"/>
        <end position="65"/>
    </location>
</feature>
<evidence type="ECO:0000313" key="4">
    <source>
        <dbReference type="EMBL" id="TCS70102.1"/>
    </source>
</evidence>
<dbReference type="InterPro" id="IPR052521">
    <property type="entry name" value="Cell_div_SPOR-domain"/>
</dbReference>
<keyword evidence="2" id="KW-0812">Transmembrane</keyword>
<feature type="compositionally biased region" description="Pro residues" evidence="1">
    <location>
        <begin position="106"/>
        <end position="116"/>
    </location>
</feature>
<dbReference type="Gene3D" id="3.30.70.1070">
    <property type="entry name" value="Sporulation related repeat"/>
    <property type="match status" value="1"/>
</dbReference>
<dbReference type="InterPro" id="IPR007730">
    <property type="entry name" value="SPOR-like_dom"/>
</dbReference>
<dbReference type="InterPro" id="IPR036680">
    <property type="entry name" value="SPOR-like_sf"/>
</dbReference>
<feature type="compositionally biased region" description="Low complexity" evidence="1">
    <location>
        <begin position="66"/>
        <end position="79"/>
    </location>
</feature>
<dbReference type="SUPFAM" id="SSF110997">
    <property type="entry name" value="Sporulation related repeat"/>
    <property type="match status" value="1"/>
</dbReference>
<feature type="region of interest" description="Disordered" evidence="1">
    <location>
        <begin position="43"/>
        <end position="119"/>
    </location>
</feature>
<organism evidence="4 5">
    <name type="scientific">Sulfuritortus calidifontis</name>
    <dbReference type="NCBI Taxonomy" id="1914471"/>
    <lineage>
        <taxon>Bacteria</taxon>
        <taxon>Pseudomonadati</taxon>
        <taxon>Pseudomonadota</taxon>
        <taxon>Betaproteobacteria</taxon>
        <taxon>Nitrosomonadales</taxon>
        <taxon>Thiobacillaceae</taxon>
        <taxon>Sulfuritortus</taxon>
    </lineage>
</organism>
<dbReference type="PANTHER" id="PTHR38687">
    <property type="entry name" value="CELL DIVISION PROTEIN DEDD-RELATED"/>
    <property type="match status" value="1"/>
</dbReference>
<keyword evidence="5" id="KW-1185">Reference proteome</keyword>
<dbReference type="GO" id="GO:0032153">
    <property type="term" value="C:cell division site"/>
    <property type="evidence" value="ECO:0007669"/>
    <property type="project" value="TreeGrafter"/>
</dbReference>
<gene>
    <name evidence="4" type="ORF">EDC61_1176</name>
</gene>
<keyword evidence="2" id="KW-0472">Membrane</keyword>
<feature type="compositionally biased region" description="Pro residues" evidence="1">
    <location>
        <begin position="80"/>
        <end position="98"/>
    </location>
</feature>
<reference evidence="4 5" key="1">
    <citation type="submission" date="2019-03" db="EMBL/GenBank/DDBJ databases">
        <title>Genomic Encyclopedia of Type Strains, Phase IV (KMG-IV): sequencing the most valuable type-strain genomes for metagenomic binning, comparative biology and taxonomic classification.</title>
        <authorList>
            <person name="Goeker M."/>
        </authorList>
    </citation>
    <scope>NUCLEOTIDE SEQUENCE [LARGE SCALE GENOMIC DNA]</scope>
    <source>
        <strain evidence="4 5">DSM 103923</strain>
    </source>
</reference>
<protein>
    <submittedName>
        <fullName evidence="4">DedD protein</fullName>
    </submittedName>
</protein>
<dbReference type="GO" id="GO:0032506">
    <property type="term" value="P:cytokinetic process"/>
    <property type="evidence" value="ECO:0007669"/>
    <property type="project" value="TreeGrafter"/>
</dbReference>
<sequence length="202" mass="20901">MAEETIQEEGGDIRRRALFRLAVAAAVTSAALAGLWWLDHSGKQEKAKPTPPPKPIVSAPPPAPALAPEQAAGTEATPAPAEPPPPPVIGKLPEPAPAAPSVAKPAQPPSPAPSKPLPSTAVASAIVPAAKGGFVVQLGVFSNPDNARELVEKLRQQGIRAEMETRVHVGPFLNRAEAEKAQAELRKLGLTPVVTTVNGARK</sequence>
<dbReference type="EMBL" id="SLZY01000017">
    <property type="protein sequence ID" value="TCS70102.1"/>
    <property type="molecule type" value="Genomic_DNA"/>
</dbReference>
<evidence type="ECO:0000256" key="1">
    <source>
        <dbReference type="SAM" id="MobiDB-lite"/>
    </source>
</evidence>
<proteinExistence type="predicted"/>
<feature type="transmembrane region" description="Helical" evidence="2">
    <location>
        <begin position="17"/>
        <end position="38"/>
    </location>
</feature>